<dbReference type="AlphaFoldDB" id="A0A9P6R4W9"/>
<feature type="region of interest" description="Disordered" evidence="5">
    <location>
        <begin position="44"/>
        <end position="63"/>
    </location>
</feature>
<comment type="subcellular location">
    <subcellularLocation>
        <location evidence="1">Membrane</location>
        <topology evidence="1">Multi-pass membrane protein</topology>
    </subcellularLocation>
</comment>
<dbReference type="PANTHER" id="PTHR31787">
    <property type="entry name" value="G-PROTEIN-COUPLED RECEPTOR GPCR FAMILY PROTEIN"/>
    <property type="match status" value="1"/>
</dbReference>
<evidence type="ECO:0000256" key="7">
    <source>
        <dbReference type="SAM" id="SignalP"/>
    </source>
</evidence>
<dbReference type="PROSITE" id="PS50261">
    <property type="entry name" value="G_PROTEIN_RECEP_F2_4"/>
    <property type="match status" value="1"/>
</dbReference>
<evidence type="ECO:0000256" key="2">
    <source>
        <dbReference type="ARBA" id="ARBA00022692"/>
    </source>
</evidence>
<accession>A0A9P6R4W9</accession>
<organism evidence="9 10">
    <name type="scientific">Linnemannia gamsii</name>
    <dbReference type="NCBI Taxonomy" id="64522"/>
    <lineage>
        <taxon>Eukaryota</taxon>
        <taxon>Fungi</taxon>
        <taxon>Fungi incertae sedis</taxon>
        <taxon>Mucoromycota</taxon>
        <taxon>Mortierellomycotina</taxon>
        <taxon>Mortierellomycetes</taxon>
        <taxon>Mortierellales</taxon>
        <taxon>Mortierellaceae</taxon>
        <taxon>Linnemannia</taxon>
    </lineage>
</organism>
<sequence>MRVLSVAASIALGLSLLLLATAQSSTSTSSPALSPTSVTTNFVLPTSKPQSTPAPQPPHTAGNATTVCPGPLIPNTRGLDIPTCTEQCCLRCPAFESFYPPNKIQQIIDATFYIRQVSMGFVFFMTISYLLLPGKRSQPHISVLFLTISLTLWYVAFDIMPGTSNSCINEAEQSTGHNSRLCGVQGVLIIYFAHTNALWCSLLIYKLHLLSVWRNNVIDRYYGWLTAFCWVFPLAFAIPVAAKNLSMFPGVGFSCLVSNENLNTYLFYPLAVYIYPGLLCHAVTVAKMIHLTMLTSKINTGLSELSTNARAKVTTKMQTRRLLRGQWRPALMLSTVVACLTVFWLFYYIDAKRLANVDKSTPWVQDWMKCVEIHYLQHYSSDDTQTLCSKAIDSNLPSIPWFAAAESLLALLGIVVALVFISKPEFWSEWALMLKNIFSRGKLGSAPQGRKLSGDISSISPTKDPRRRQNSCPEPEIRKGTRMGYNDTVLDPLQLAEPKSLPESGSRNEQWVDMDALFDKEYDIQQGERQRVFSAGEDLPPTMSPVVDLRRTFSLESSMRAISPQFGGSVLLPMADLPRYPVNAADDIQSGDILYKPPVQDYIVPESHTIASPAQAYLIANDNSDRYVGQPVIPRPVLRASSRGKRQQDRTDTPVSPPQSPGFAPVTSLSPMPPRQSPPAFVANVRGTIQGDSVPIRDGARNSPAVSSSRSSAQRTSLEDTSDNPGPRATSQSIKPTIPHKSPARQYPSNLPDE</sequence>
<evidence type="ECO:0000256" key="4">
    <source>
        <dbReference type="ARBA" id="ARBA00023136"/>
    </source>
</evidence>
<feature type="transmembrane region" description="Helical" evidence="6">
    <location>
        <begin position="266"/>
        <end position="289"/>
    </location>
</feature>
<evidence type="ECO:0000313" key="9">
    <source>
        <dbReference type="EMBL" id="KAG0310352.1"/>
    </source>
</evidence>
<reference evidence="9" key="1">
    <citation type="journal article" date="2020" name="Fungal Divers.">
        <title>Resolving the Mortierellaceae phylogeny through synthesis of multi-gene phylogenetics and phylogenomics.</title>
        <authorList>
            <person name="Vandepol N."/>
            <person name="Liber J."/>
            <person name="Desiro A."/>
            <person name="Na H."/>
            <person name="Kennedy M."/>
            <person name="Barry K."/>
            <person name="Grigoriev I.V."/>
            <person name="Miller A.N."/>
            <person name="O'Donnell K."/>
            <person name="Stajich J.E."/>
            <person name="Bonito G."/>
        </authorList>
    </citation>
    <scope>NUCLEOTIDE SEQUENCE</scope>
    <source>
        <strain evidence="9">NVP60</strain>
    </source>
</reference>
<keyword evidence="3 6" id="KW-1133">Transmembrane helix</keyword>
<feature type="transmembrane region" description="Helical" evidence="6">
    <location>
        <begin position="112"/>
        <end position="132"/>
    </location>
</feature>
<dbReference type="GO" id="GO:0007166">
    <property type="term" value="P:cell surface receptor signaling pathway"/>
    <property type="evidence" value="ECO:0007669"/>
    <property type="project" value="InterPro"/>
</dbReference>
<evidence type="ECO:0000256" key="6">
    <source>
        <dbReference type="SAM" id="Phobius"/>
    </source>
</evidence>
<dbReference type="PANTHER" id="PTHR31787:SF3">
    <property type="entry name" value="FRIZZLED AND SMOOTHENED-LIKE PROTEIN H"/>
    <property type="match status" value="1"/>
</dbReference>
<dbReference type="Gene3D" id="1.20.1070.10">
    <property type="entry name" value="Rhodopsin 7-helix transmembrane proteins"/>
    <property type="match status" value="1"/>
</dbReference>
<keyword evidence="2 6" id="KW-0812">Transmembrane</keyword>
<feature type="signal peptide" evidence="7">
    <location>
        <begin position="1"/>
        <end position="22"/>
    </location>
</feature>
<feature type="compositionally biased region" description="Low complexity" evidence="5">
    <location>
        <begin position="701"/>
        <end position="716"/>
    </location>
</feature>
<keyword evidence="10" id="KW-1185">Reference proteome</keyword>
<feature type="region of interest" description="Disordered" evidence="5">
    <location>
        <begin position="630"/>
        <end position="754"/>
    </location>
</feature>
<evidence type="ECO:0000256" key="5">
    <source>
        <dbReference type="SAM" id="MobiDB-lite"/>
    </source>
</evidence>
<evidence type="ECO:0000256" key="1">
    <source>
        <dbReference type="ARBA" id="ARBA00004141"/>
    </source>
</evidence>
<dbReference type="GO" id="GO:0016020">
    <property type="term" value="C:membrane"/>
    <property type="evidence" value="ECO:0007669"/>
    <property type="project" value="UniProtKB-SubCell"/>
</dbReference>
<evidence type="ECO:0000256" key="3">
    <source>
        <dbReference type="ARBA" id="ARBA00022989"/>
    </source>
</evidence>
<gene>
    <name evidence="9" type="ORF">BGZ97_012621</name>
</gene>
<dbReference type="GO" id="GO:0004888">
    <property type="term" value="F:transmembrane signaling receptor activity"/>
    <property type="evidence" value="ECO:0007669"/>
    <property type="project" value="InterPro"/>
</dbReference>
<keyword evidence="7" id="KW-0732">Signal</keyword>
<dbReference type="EMBL" id="JAAAIN010000849">
    <property type="protein sequence ID" value="KAG0310352.1"/>
    <property type="molecule type" value="Genomic_DNA"/>
</dbReference>
<dbReference type="InterPro" id="IPR017981">
    <property type="entry name" value="GPCR_2-like_7TM"/>
</dbReference>
<feature type="transmembrane region" description="Helical" evidence="6">
    <location>
        <begin position="221"/>
        <end position="242"/>
    </location>
</feature>
<dbReference type="InterPro" id="IPR050949">
    <property type="entry name" value="GPCR_Fz/Smo-like"/>
</dbReference>
<name>A0A9P6R4W9_9FUNG</name>
<comment type="caution">
    <text evidence="9">The sequence shown here is derived from an EMBL/GenBank/DDBJ whole genome shotgun (WGS) entry which is preliminary data.</text>
</comment>
<feature type="transmembrane region" description="Helical" evidence="6">
    <location>
        <begin position="330"/>
        <end position="349"/>
    </location>
</feature>
<feature type="transmembrane region" description="Helical" evidence="6">
    <location>
        <begin position="399"/>
        <end position="421"/>
    </location>
</feature>
<evidence type="ECO:0000259" key="8">
    <source>
        <dbReference type="PROSITE" id="PS50261"/>
    </source>
</evidence>
<protein>
    <recommendedName>
        <fullName evidence="8">G-protein coupled receptors family 2 profile 2 domain-containing protein</fullName>
    </recommendedName>
</protein>
<keyword evidence="4 6" id="KW-0472">Membrane</keyword>
<feature type="transmembrane region" description="Helical" evidence="6">
    <location>
        <begin position="188"/>
        <end position="209"/>
    </location>
</feature>
<feature type="chain" id="PRO_5040135665" description="G-protein coupled receptors family 2 profile 2 domain-containing protein" evidence="7">
    <location>
        <begin position="23"/>
        <end position="754"/>
    </location>
</feature>
<dbReference type="OrthoDB" id="26203at2759"/>
<proteinExistence type="predicted"/>
<feature type="transmembrane region" description="Helical" evidence="6">
    <location>
        <begin position="139"/>
        <end position="156"/>
    </location>
</feature>
<evidence type="ECO:0000313" key="10">
    <source>
        <dbReference type="Proteomes" id="UP000823405"/>
    </source>
</evidence>
<feature type="region of interest" description="Disordered" evidence="5">
    <location>
        <begin position="444"/>
        <end position="483"/>
    </location>
</feature>
<feature type="domain" description="G-protein coupled receptors family 2 profile 2" evidence="8">
    <location>
        <begin position="102"/>
        <end position="279"/>
    </location>
</feature>
<dbReference type="Proteomes" id="UP000823405">
    <property type="component" value="Unassembled WGS sequence"/>
</dbReference>